<accession>A0ABS4KQ10</accession>
<dbReference type="EMBL" id="JAGGLM010000003">
    <property type="protein sequence ID" value="MBP2032122.1"/>
    <property type="molecule type" value="Genomic_DNA"/>
</dbReference>
<comment type="caution">
    <text evidence="1">The sequence shown here is derived from an EMBL/GenBank/DDBJ whole genome shotgun (WGS) entry which is preliminary data.</text>
</comment>
<sequence>MFDSLKNIFSLSDKNNNKIDSNKNTNTYDYKNVKASHILQNNKIAIKRIFDNFSDLVIREVKITNNPEFSRSLALKKFLGR</sequence>
<protein>
    <submittedName>
        <fullName evidence="1">Uncharacterized protein</fullName>
    </submittedName>
</protein>
<keyword evidence="2" id="KW-1185">Reference proteome</keyword>
<evidence type="ECO:0000313" key="1">
    <source>
        <dbReference type="EMBL" id="MBP2032122.1"/>
    </source>
</evidence>
<name>A0ABS4KQ10_9CLOT</name>
<gene>
    <name evidence="1" type="ORF">J2Z42_000787</name>
</gene>
<reference evidence="1 2" key="1">
    <citation type="submission" date="2021-03" db="EMBL/GenBank/DDBJ databases">
        <title>Genomic Encyclopedia of Type Strains, Phase IV (KMG-IV): sequencing the most valuable type-strain genomes for metagenomic binning, comparative biology and taxonomic classification.</title>
        <authorList>
            <person name="Goeker M."/>
        </authorList>
    </citation>
    <scope>NUCLEOTIDE SEQUENCE [LARGE SCALE GENOMIC DNA]</scope>
    <source>
        <strain evidence="1 2">DSM 28783</strain>
    </source>
</reference>
<dbReference type="RefSeq" id="WP_209701057.1">
    <property type="nucleotide sequence ID" value="NZ_JAGGLM010000003.1"/>
</dbReference>
<dbReference type="Proteomes" id="UP001519307">
    <property type="component" value="Unassembled WGS sequence"/>
</dbReference>
<evidence type="ECO:0000313" key="2">
    <source>
        <dbReference type="Proteomes" id="UP001519307"/>
    </source>
</evidence>
<organism evidence="1 2">
    <name type="scientific">Clostridium algifaecis</name>
    <dbReference type="NCBI Taxonomy" id="1472040"/>
    <lineage>
        <taxon>Bacteria</taxon>
        <taxon>Bacillati</taxon>
        <taxon>Bacillota</taxon>
        <taxon>Clostridia</taxon>
        <taxon>Eubacteriales</taxon>
        <taxon>Clostridiaceae</taxon>
        <taxon>Clostridium</taxon>
    </lineage>
</organism>
<proteinExistence type="predicted"/>